<keyword evidence="2" id="KW-0804">Transcription</keyword>
<reference evidence="4 5" key="1">
    <citation type="submission" date="2017-11" db="EMBL/GenBank/DDBJ databases">
        <title>Streptomyces carmine sp. nov., a novel actinomycete isolated from Sophora alopecuroides in Xinjiang, China.</title>
        <authorList>
            <person name="Wang Y."/>
            <person name="Luo X."/>
            <person name="Wan C."/>
            <person name="Zhang L."/>
        </authorList>
    </citation>
    <scope>NUCLEOTIDE SEQUENCE [LARGE SCALE GENOMIC DNA]</scope>
    <source>
        <strain evidence="4 5">TRM SA0054</strain>
    </source>
</reference>
<dbReference type="InterPro" id="IPR041916">
    <property type="entry name" value="Anti_sigma_zinc_sf"/>
</dbReference>
<keyword evidence="1" id="KW-0805">Transcription regulation</keyword>
<keyword evidence="5" id="KW-1185">Reference proteome</keyword>
<sequence>MDCEQVRERLALRALGGDRDGSGGDGPGGSVAAHLSRCPACRRERRALAETAGLLAAVRPYEVDGVPRPDPGRAVEAVRPTGPAAGTAVPGGSGRRGAGHGRGRRPYPRPGRLR</sequence>
<accession>A0A2M8LU60</accession>
<feature type="compositionally biased region" description="Basic and acidic residues" evidence="3">
    <location>
        <begin position="63"/>
        <end position="73"/>
    </location>
</feature>
<evidence type="ECO:0000313" key="5">
    <source>
        <dbReference type="Proteomes" id="UP000230407"/>
    </source>
</evidence>
<feature type="region of interest" description="Disordered" evidence="3">
    <location>
        <begin position="13"/>
        <end position="33"/>
    </location>
</feature>
<evidence type="ECO:0000256" key="3">
    <source>
        <dbReference type="SAM" id="MobiDB-lite"/>
    </source>
</evidence>
<feature type="compositionally biased region" description="Basic and acidic residues" evidence="3">
    <location>
        <begin position="13"/>
        <end position="22"/>
    </location>
</feature>
<gene>
    <name evidence="4" type="ORF">CUT44_23100</name>
</gene>
<evidence type="ECO:0000256" key="1">
    <source>
        <dbReference type="ARBA" id="ARBA00023015"/>
    </source>
</evidence>
<dbReference type="EMBL" id="PGGW01000065">
    <property type="protein sequence ID" value="PJE95492.1"/>
    <property type="molecule type" value="Genomic_DNA"/>
</dbReference>
<feature type="compositionally biased region" description="Basic residues" evidence="3">
    <location>
        <begin position="97"/>
        <end position="114"/>
    </location>
</feature>
<comment type="caution">
    <text evidence="4">The sequence shown here is derived from an EMBL/GenBank/DDBJ whole genome shotgun (WGS) entry which is preliminary data.</text>
</comment>
<protein>
    <recommendedName>
        <fullName evidence="6">Zinc-finger domain-containing protein</fullName>
    </recommendedName>
</protein>
<evidence type="ECO:0000256" key="2">
    <source>
        <dbReference type="ARBA" id="ARBA00023163"/>
    </source>
</evidence>
<evidence type="ECO:0000313" key="4">
    <source>
        <dbReference type="EMBL" id="PJE95492.1"/>
    </source>
</evidence>
<dbReference type="Proteomes" id="UP000230407">
    <property type="component" value="Unassembled WGS sequence"/>
</dbReference>
<dbReference type="Gene3D" id="1.10.10.1320">
    <property type="entry name" value="Anti-sigma factor, zinc-finger domain"/>
    <property type="match status" value="1"/>
</dbReference>
<proteinExistence type="predicted"/>
<dbReference type="AlphaFoldDB" id="A0A2M8LU60"/>
<name>A0A2M8LU60_9ACTN</name>
<feature type="region of interest" description="Disordered" evidence="3">
    <location>
        <begin position="63"/>
        <end position="114"/>
    </location>
</feature>
<evidence type="ECO:0008006" key="6">
    <source>
        <dbReference type="Google" id="ProtNLM"/>
    </source>
</evidence>
<organism evidence="4 5">
    <name type="scientific">Streptomyces carminius</name>
    <dbReference type="NCBI Taxonomy" id="2665496"/>
    <lineage>
        <taxon>Bacteria</taxon>
        <taxon>Bacillati</taxon>
        <taxon>Actinomycetota</taxon>
        <taxon>Actinomycetes</taxon>
        <taxon>Kitasatosporales</taxon>
        <taxon>Streptomycetaceae</taxon>
        <taxon>Streptomyces</taxon>
    </lineage>
</organism>